<dbReference type="AlphaFoldDB" id="A0A2P2PWZ8"/>
<sequence>MKTCDLEGKPHYNGKVTIVNWNLGITTLSKIRIRLLTSFPS</sequence>
<dbReference type="EMBL" id="GGEC01078741">
    <property type="protein sequence ID" value="MBX59225.1"/>
    <property type="molecule type" value="Transcribed_RNA"/>
</dbReference>
<proteinExistence type="predicted"/>
<accession>A0A2P2PWZ8</accession>
<organism evidence="1">
    <name type="scientific">Rhizophora mucronata</name>
    <name type="common">Asiatic mangrove</name>
    <dbReference type="NCBI Taxonomy" id="61149"/>
    <lineage>
        <taxon>Eukaryota</taxon>
        <taxon>Viridiplantae</taxon>
        <taxon>Streptophyta</taxon>
        <taxon>Embryophyta</taxon>
        <taxon>Tracheophyta</taxon>
        <taxon>Spermatophyta</taxon>
        <taxon>Magnoliopsida</taxon>
        <taxon>eudicotyledons</taxon>
        <taxon>Gunneridae</taxon>
        <taxon>Pentapetalae</taxon>
        <taxon>rosids</taxon>
        <taxon>fabids</taxon>
        <taxon>Malpighiales</taxon>
        <taxon>Rhizophoraceae</taxon>
        <taxon>Rhizophora</taxon>
    </lineage>
</organism>
<protein>
    <submittedName>
        <fullName evidence="1">Uncharacterized protein</fullName>
    </submittedName>
</protein>
<evidence type="ECO:0000313" key="1">
    <source>
        <dbReference type="EMBL" id="MBX59225.1"/>
    </source>
</evidence>
<reference evidence="1" key="1">
    <citation type="submission" date="2018-02" db="EMBL/GenBank/DDBJ databases">
        <title>Rhizophora mucronata_Transcriptome.</title>
        <authorList>
            <person name="Meera S.P."/>
            <person name="Sreeshan A."/>
            <person name="Augustine A."/>
        </authorList>
    </citation>
    <scope>NUCLEOTIDE SEQUENCE</scope>
    <source>
        <tissue evidence="1">Leaf</tissue>
    </source>
</reference>
<name>A0A2P2PWZ8_RHIMU</name>